<dbReference type="InterPro" id="IPR036271">
    <property type="entry name" value="Tet_transcr_reg_TetR-rel_C_sf"/>
</dbReference>
<keyword evidence="3" id="KW-0804">Transcription</keyword>
<dbReference type="SUPFAM" id="SSF48498">
    <property type="entry name" value="Tetracyclin repressor-like, C-terminal domain"/>
    <property type="match status" value="1"/>
</dbReference>
<dbReference type="InterPro" id="IPR011075">
    <property type="entry name" value="TetR_C"/>
</dbReference>
<evidence type="ECO:0000256" key="4">
    <source>
        <dbReference type="PROSITE-ProRule" id="PRU00335"/>
    </source>
</evidence>
<evidence type="ECO:0000256" key="2">
    <source>
        <dbReference type="ARBA" id="ARBA00023125"/>
    </source>
</evidence>
<evidence type="ECO:0000313" key="7">
    <source>
        <dbReference type="Proteomes" id="UP000182769"/>
    </source>
</evidence>
<feature type="domain" description="HTH tetR-type" evidence="5">
    <location>
        <begin position="19"/>
        <end position="79"/>
    </location>
</feature>
<reference evidence="7" key="1">
    <citation type="submission" date="2015-08" db="EMBL/GenBank/DDBJ databases">
        <authorList>
            <person name="Varghese N."/>
        </authorList>
    </citation>
    <scope>NUCLEOTIDE SEQUENCE [LARGE SCALE GENOMIC DNA]</scope>
    <source>
        <strain evidence="7">JCM 18476</strain>
    </source>
</reference>
<protein>
    <submittedName>
        <fullName evidence="6">Transcriptional regulator, TetR family</fullName>
    </submittedName>
</protein>
<dbReference type="InterPro" id="IPR009057">
    <property type="entry name" value="Homeodomain-like_sf"/>
</dbReference>
<keyword evidence="1" id="KW-0805">Transcription regulation</keyword>
<dbReference type="Proteomes" id="UP000182769">
    <property type="component" value="Unassembled WGS sequence"/>
</dbReference>
<evidence type="ECO:0000256" key="3">
    <source>
        <dbReference type="ARBA" id="ARBA00023163"/>
    </source>
</evidence>
<organism evidence="6 7">
    <name type="scientific">Marinomonas fungiae</name>
    <dbReference type="NCBI Taxonomy" id="1137284"/>
    <lineage>
        <taxon>Bacteria</taxon>
        <taxon>Pseudomonadati</taxon>
        <taxon>Pseudomonadota</taxon>
        <taxon>Gammaproteobacteria</taxon>
        <taxon>Oceanospirillales</taxon>
        <taxon>Oceanospirillaceae</taxon>
        <taxon>Marinomonas</taxon>
    </lineage>
</organism>
<evidence type="ECO:0000259" key="5">
    <source>
        <dbReference type="PROSITE" id="PS50977"/>
    </source>
</evidence>
<gene>
    <name evidence="6" type="ORF">Ga0061065_10499</name>
</gene>
<dbReference type="PROSITE" id="PS50977">
    <property type="entry name" value="HTH_TETR_2"/>
    <property type="match status" value="1"/>
</dbReference>
<dbReference type="Pfam" id="PF16925">
    <property type="entry name" value="TetR_C_13"/>
    <property type="match status" value="1"/>
</dbReference>
<dbReference type="Gene3D" id="1.10.357.10">
    <property type="entry name" value="Tetracycline Repressor, domain 2"/>
    <property type="match status" value="1"/>
</dbReference>
<dbReference type="EMBL" id="CYHG01000004">
    <property type="protein sequence ID" value="CUB03668.1"/>
    <property type="molecule type" value="Genomic_DNA"/>
</dbReference>
<proteinExistence type="predicted"/>
<dbReference type="SUPFAM" id="SSF46689">
    <property type="entry name" value="Homeodomain-like"/>
    <property type="match status" value="1"/>
</dbReference>
<name>A0A0K6IKP2_9GAMM</name>
<dbReference type="PANTHER" id="PTHR47506">
    <property type="entry name" value="TRANSCRIPTIONAL REGULATORY PROTEIN"/>
    <property type="match status" value="1"/>
</dbReference>
<evidence type="ECO:0000313" key="6">
    <source>
        <dbReference type="EMBL" id="CUB03668.1"/>
    </source>
</evidence>
<dbReference type="OrthoDB" id="4541465at2"/>
<dbReference type="GO" id="GO:0003677">
    <property type="term" value="F:DNA binding"/>
    <property type="evidence" value="ECO:0007669"/>
    <property type="project" value="UniProtKB-UniRule"/>
</dbReference>
<keyword evidence="2 4" id="KW-0238">DNA-binding</keyword>
<dbReference type="STRING" id="1137284.GCA_001418205_01519"/>
<dbReference type="PANTHER" id="PTHR47506:SF6">
    <property type="entry name" value="HTH-TYPE TRANSCRIPTIONAL REPRESSOR NEMR"/>
    <property type="match status" value="1"/>
</dbReference>
<accession>A0A0K6IKP2</accession>
<dbReference type="InterPro" id="IPR001647">
    <property type="entry name" value="HTH_TetR"/>
</dbReference>
<keyword evidence="7" id="KW-1185">Reference proteome</keyword>
<sequence length="208" mass="23645">MNAVQPRRGRPKQNDLSYSDTREALLQAGVVWLTQSGFQGTGLEPMLRSAQVPKGSFYHYFDSKEAFALAVLQRYRDYFEKKLDRYLLDEQLPPLTRLRNFVESAKSGMEKYAFKRGCLVGNLEQEATALPESLRQAVLATYQSWQNKLAQCLMLAQQQGLLSPDADVEALAHMFWVGWEGAVARARLMQSSSPLVQFEKFYLAGLPR</sequence>
<dbReference type="AlphaFoldDB" id="A0A0K6IKP2"/>
<dbReference type="RefSeq" id="WP_055462630.1">
    <property type="nucleotide sequence ID" value="NZ_CYHG01000004.1"/>
</dbReference>
<feature type="DNA-binding region" description="H-T-H motif" evidence="4">
    <location>
        <begin position="42"/>
        <end position="61"/>
    </location>
</feature>
<evidence type="ECO:0000256" key="1">
    <source>
        <dbReference type="ARBA" id="ARBA00023015"/>
    </source>
</evidence>
<dbReference type="Pfam" id="PF00440">
    <property type="entry name" value="TetR_N"/>
    <property type="match status" value="1"/>
</dbReference>